<protein>
    <recommendedName>
        <fullName evidence="4">DUF3953 domain-containing protein</fullName>
    </recommendedName>
</protein>
<name>A0A2B0YAD6_BACAN</name>
<sequence length="61" mass="6806">MHNTLRILLILIVLNAILISSITLTTVQNTFLPLAQFLLGASLFLIALEQIKKKDSRIGFI</sequence>
<dbReference type="RefSeq" id="WP_080468579.1">
    <property type="nucleotide sequence ID" value="NZ_NUXH01000010.1"/>
</dbReference>
<keyword evidence="1" id="KW-0812">Transmembrane</keyword>
<dbReference type="AlphaFoldDB" id="A0A2B0YAD6"/>
<dbReference type="EMBL" id="NUXH01000010">
    <property type="protein sequence ID" value="PFL73530.1"/>
    <property type="molecule type" value="Genomic_DNA"/>
</dbReference>
<organism evidence="2 3">
    <name type="scientific">Bacillus anthracis</name>
    <name type="common">anthrax bacterium</name>
    <dbReference type="NCBI Taxonomy" id="1392"/>
    <lineage>
        <taxon>Bacteria</taxon>
        <taxon>Bacillati</taxon>
        <taxon>Bacillota</taxon>
        <taxon>Bacilli</taxon>
        <taxon>Bacillales</taxon>
        <taxon>Bacillaceae</taxon>
        <taxon>Bacillus</taxon>
        <taxon>Bacillus cereus group</taxon>
    </lineage>
</organism>
<dbReference type="Proteomes" id="UP000222851">
    <property type="component" value="Unassembled WGS sequence"/>
</dbReference>
<feature type="transmembrane region" description="Helical" evidence="1">
    <location>
        <begin position="7"/>
        <end position="24"/>
    </location>
</feature>
<evidence type="ECO:0008006" key="4">
    <source>
        <dbReference type="Google" id="ProtNLM"/>
    </source>
</evidence>
<keyword evidence="1" id="KW-0472">Membrane</keyword>
<feature type="transmembrane region" description="Helical" evidence="1">
    <location>
        <begin position="30"/>
        <end position="48"/>
    </location>
</feature>
<evidence type="ECO:0000313" key="2">
    <source>
        <dbReference type="EMBL" id="PFL73530.1"/>
    </source>
</evidence>
<keyword evidence="1" id="KW-1133">Transmembrane helix</keyword>
<proteinExistence type="predicted"/>
<gene>
    <name evidence="2" type="ORF">COJ30_03605</name>
</gene>
<comment type="caution">
    <text evidence="2">The sequence shown here is derived from an EMBL/GenBank/DDBJ whole genome shotgun (WGS) entry which is preliminary data.</text>
</comment>
<accession>A0A2B0YAD6</accession>
<evidence type="ECO:0000313" key="3">
    <source>
        <dbReference type="Proteomes" id="UP000222851"/>
    </source>
</evidence>
<evidence type="ECO:0000256" key="1">
    <source>
        <dbReference type="SAM" id="Phobius"/>
    </source>
</evidence>
<reference evidence="2 3" key="1">
    <citation type="submission" date="2017-09" db="EMBL/GenBank/DDBJ databases">
        <title>Large-scale bioinformatics analysis of Bacillus genomes uncovers conserved roles of natural products in bacterial physiology.</title>
        <authorList>
            <consortium name="Agbiome Team Llc"/>
            <person name="Bleich R.M."/>
            <person name="Grubbs K.J."/>
            <person name="Santa Maria K.C."/>
            <person name="Allen S.E."/>
            <person name="Farag S."/>
            <person name="Shank E.A."/>
            <person name="Bowers A."/>
        </authorList>
    </citation>
    <scope>NUCLEOTIDE SEQUENCE [LARGE SCALE GENOMIC DNA]</scope>
    <source>
        <strain evidence="2 3">AFS081271</strain>
    </source>
</reference>